<accession>A0A9D3AW24</accession>
<gene>
    <name evidence="1" type="ORF">SPSYN_02050</name>
</gene>
<sequence length="557" mass="64101">MQLFFRKITSRSNGKEYTYLKLIENYREGDKVKQRVVANLGSIDKLTPEKIRGLIAGLSKICGSTGHPENIKIKKILRYGEVLALHKIWELFGMDKLLANVAGSNQDEKLKNIPLLVELMVINQLVKPQYRQAISDWYKCLYMPSILEKKLTMQNFSSALDVITVAKEELEKSLFEKLSSLMFINTDTDLAFCLLDAGMIEPALSDRINPSFNGEVIPGVSERYQRVNFGLLVSRGGMPIGYHIWGETSEEQKFQSIMDYLKRNFDMDKCIFVGERSRINNHKRGVLAASKYDYIMGSNCLTQRDRELFIREWHTNKHGFQQTSEDIWLKEIRDGNTRYLIYGNPIAAKRTKAILGERLSDIENELKSVQRAVDEGRSHNVKSVFNQELPVFKDSYCRKYFEWHYDDTALEFRFRRRDELLRQDTDLAGAFLIETNNNFLRGQEILKAYTSLAILGDSFNNVNNFALWPSTAHVQDKASAHILICMLAAMMEKTLERLIRQAGLFLDVHQALLLLEEIKVVIYEINGQEFKALTGISNSQDDVLNALGLFKEQRIIT</sequence>
<protein>
    <recommendedName>
        <fullName evidence="3">Transposase</fullName>
    </recommendedName>
</protein>
<organism evidence="1 2">
    <name type="scientific">Sporotomaculum syntrophicum</name>
    <dbReference type="NCBI Taxonomy" id="182264"/>
    <lineage>
        <taxon>Bacteria</taxon>
        <taxon>Bacillati</taxon>
        <taxon>Bacillota</taxon>
        <taxon>Clostridia</taxon>
        <taxon>Eubacteriales</taxon>
        <taxon>Desulfallaceae</taxon>
        <taxon>Sporotomaculum</taxon>
    </lineage>
</organism>
<dbReference type="EMBL" id="LSRS01000004">
    <property type="protein sequence ID" value="KAF1084880.1"/>
    <property type="molecule type" value="Genomic_DNA"/>
</dbReference>
<evidence type="ECO:0008006" key="3">
    <source>
        <dbReference type="Google" id="ProtNLM"/>
    </source>
</evidence>
<evidence type="ECO:0000313" key="2">
    <source>
        <dbReference type="Proteomes" id="UP000798488"/>
    </source>
</evidence>
<comment type="caution">
    <text evidence="1">The sequence shown here is derived from an EMBL/GenBank/DDBJ whole genome shotgun (WGS) entry which is preliminary data.</text>
</comment>
<keyword evidence="2" id="KW-1185">Reference proteome</keyword>
<dbReference type="Proteomes" id="UP000798488">
    <property type="component" value="Unassembled WGS sequence"/>
</dbReference>
<dbReference type="AlphaFoldDB" id="A0A9D3AW24"/>
<evidence type="ECO:0000313" key="1">
    <source>
        <dbReference type="EMBL" id="KAF1084880.1"/>
    </source>
</evidence>
<reference evidence="1" key="1">
    <citation type="submission" date="2016-02" db="EMBL/GenBank/DDBJ databases">
        <title>Draft Genome Sequence of Sporotomaculum syntrophicum Strain FB, a Syntrophic Benzoate Degrader.</title>
        <authorList>
            <person name="Nobu M.K."/>
            <person name="Narihiro T."/>
            <person name="Qiu Y.-L."/>
            <person name="Ohashi A."/>
            <person name="Liu W.-T."/>
            <person name="Yuji S."/>
        </authorList>
    </citation>
    <scope>NUCLEOTIDE SEQUENCE</scope>
    <source>
        <strain evidence="1">FB</strain>
    </source>
</reference>
<proteinExistence type="predicted"/>
<name>A0A9D3AW24_9FIRM</name>